<protein>
    <recommendedName>
        <fullName evidence="1">Methyltransferase domain-containing protein</fullName>
    </recommendedName>
</protein>
<proteinExistence type="predicted"/>
<dbReference type="Proteomes" id="UP001500542">
    <property type="component" value="Unassembled WGS sequence"/>
</dbReference>
<comment type="caution">
    <text evidence="2">The sequence shown here is derived from an EMBL/GenBank/DDBJ whole genome shotgun (WGS) entry which is preliminary data.</text>
</comment>
<organism evidence="2 3">
    <name type="scientific">Kribbella koreensis</name>
    <dbReference type="NCBI Taxonomy" id="57909"/>
    <lineage>
        <taxon>Bacteria</taxon>
        <taxon>Bacillati</taxon>
        <taxon>Actinomycetota</taxon>
        <taxon>Actinomycetes</taxon>
        <taxon>Propionibacteriales</taxon>
        <taxon>Kribbellaceae</taxon>
        <taxon>Kribbella</taxon>
    </lineage>
</organism>
<reference evidence="3" key="1">
    <citation type="journal article" date="2019" name="Int. J. Syst. Evol. Microbiol.">
        <title>The Global Catalogue of Microorganisms (GCM) 10K type strain sequencing project: providing services to taxonomists for standard genome sequencing and annotation.</title>
        <authorList>
            <consortium name="The Broad Institute Genomics Platform"/>
            <consortium name="The Broad Institute Genome Sequencing Center for Infectious Disease"/>
            <person name="Wu L."/>
            <person name="Ma J."/>
        </authorList>
    </citation>
    <scope>NUCLEOTIDE SEQUENCE [LARGE SCALE GENOMIC DNA]</scope>
    <source>
        <strain evidence="3">JCM 10977</strain>
    </source>
</reference>
<dbReference type="InterPro" id="IPR029063">
    <property type="entry name" value="SAM-dependent_MTases_sf"/>
</dbReference>
<dbReference type="Gene3D" id="3.40.50.150">
    <property type="entry name" value="Vaccinia Virus protein VP39"/>
    <property type="match status" value="1"/>
</dbReference>
<dbReference type="Pfam" id="PF13649">
    <property type="entry name" value="Methyltransf_25"/>
    <property type="match status" value="1"/>
</dbReference>
<dbReference type="RefSeq" id="WP_343963937.1">
    <property type="nucleotide sequence ID" value="NZ_BAAAHK010000001.1"/>
</dbReference>
<dbReference type="CDD" id="cd02440">
    <property type="entry name" value="AdoMet_MTases"/>
    <property type="match status" value="1"/>
</dbReference>
<keyword evidence="3" id="KW-1185">Reference proteome</keyword>
<gene>
    <name evidence="2" type="ORF">GCM10009554_03070</name>
</gene>
<feature type="domain" description="Methyltransferase" evidence="1">
    <location>
        <begin position="174"/>
        <end position="255"/>
    </location>
</feature>
<dbReference type="SUPFAM" id="SSF53335">
    <property type="entry name" value="S-adenosyl-L-methionine-dependent methyltransferases"/>
    <property type="match status" value="1"/>
</dbReference>
<evidence type="ECO:0000313" key="2">
    <source>
        <dbReference type="EMBL" id="GAA0924361.1"/>
    </source>
</evidence>
<evidence type="ECO:0000259" key="1">
    <source>
        <dbReference type="Pfam" id="PF13649"/>
    </source>
</evidence>
<accession>A0ABP3ZR90</accession>
<evidence type="ECO:0000313" key="3">
    <source>
        <dbReference type="Proteomes" id="UP001500542"/>
    </source>
</evidence>
<sequence length="323" mass="35507">MNLMCPARLILLAPGSRERLAGERVVAVYATPAAEQPAAVLAEELGVRLTLLAPRQPARAEELGVPHALLPAQADPAQADRRPVEAVVGEIADQHRGETVVVIAPELDLGLELPAVIEHEGDGWTVQPTPNEVTLATYEQAAERFRDSIPKQAIGPLVELFDRIDAELPGGGYVLELGSGTGRDAVELERRGHRVRRTDAAGSFVEMIRADGHEAERLNALTDDFGGPYDLVFADAVFLHFTPEQLAQVLRKAHAAAEYLAFTTSEGTGDEWSNRFLDLPRHFTKWQEQPLRTLLTATGWTALSWQWAQARTSGWYYVLARRT</sequence>
<dbReference type="InterPro" id="IPR041698">
    <property type="entry name" value="Methyltransf_25"/>
</dbReference>
<dbReference type="EMBL" id="BAAAHK010000001">
    <property type="protein sequence ID" value="GAA0924361.1"/>
    <property type="molecule type" value="Genomic_DNA"/>
</dbReference>
<name>A0ABP3ZR90_9ACTN</name>